<evidence type="ECO:0000313" key="3">
    <source>
        <dbReference type="EMBL" id="TQE09780.1"/>
    </source>
</evidence>
<accession>A0A540NGX8</accession>
<dbReference type="Proteomes" id="UP000315295">
    <property type="component" value="Unassembled WGS sequence"/>
</dbReference>
<dbReference type="PANTHER" id="PTHR31373:SF17">
    <property type="entry name" value="OS06G0652100 PROTEIN"/>
    <property type="match status" value="1"/>
</dbReference>
<proteinExistence type="predicted"/>
<dbReference type="Pfam" id="PF00071">
    <property type="entry name" value="Ras"/>
    <property type="match status" value="1"/>
</dbReference>
<keyword evidence="1" id="KW-0732">Signal</keyword>
<dbReference type="Pfam" id="PF11443">
    <property type="entry name" value="DUF2828"/>
    <property type="match status" value="1"/>
</dbReference>
<feature type="domain" description="DUF2828" evidence="2">
    <location>
        <begin position="71"/>
        <end position="165"/>
    </location>
</feature>
<dbReference type="GO" id="GO:0003924">
    <property type="term" value="F:GTPase activity"/>
    <property type="evidence" value="ECO:0007669"/>
    <property type="project" value="InterPro"/>
</dbReference>
<protein>
    <recommendedName>
        <fullName evidence="2">DUF2828 domain-containing protein</fullName>
    </recommendedName>
</protein>
<dbReference type="PANTHER" id="PTHR31373">
    <property type="entry name" value="OS06G0652100 PROTEIN"/>
    <property type="match status" value="1"/>
</dbReference>
<organism evidence="3 4">
    <name type="scientific">Malus baccata</name>
    <name type="common">Siberian crab apple</name>
    <name type="synonym">Pyrus baccata</name>
    <dbReference type="NCBI Taxonomy" id="106549"/>
    <lineage>
        <taxon>Eukaryota</taxon>
        <taxon>Viridiplantae</taxon>
        <taxon>Streptophyta</taxon>
        <taxon>Embryophyta</taxon>
        <taxon>Tracheophyta</taxon>
        <taxon>Spermatophyta</taxon>
        <taxon>Magnoliopsida</taxon>
        <taxon>eudicotyledons</taxon>
        <taxon>Gunneridae</taxon>
        <taxon>Pentapetalae</taxon>
        <taxon>rosids</taxon>
        <taxon>fabids</taxon>
        <taxon>Rosales</taxon>
        <taxon>Rosaceae</taxon>
        <taxon>Amygdaloideae</taxon>
        <taxon>Maleae</taxon>
        <taxon>Malus</taxon>
    </lineage>
</organism>
<name>A0A540NGX8_MALBA</name>
<dbReference type="InterPro" id="IPR001806">
    <property type="entry name" value="Small_GTPase"/>
</dbReference>
<dbReference type="InterPro" id="IPR027417">
    <property type="entry name" value="P-loop_NTPase"/>
</dbReference>
<feature type="signal peptide" evidence="1">
    <location>
        <begin position="1"/>
        <end position="22"/>
    </location>
</feature>
<dbReference type="EMBL" id="VIEB01000052">
    <property type="protein sequence ID" value="TQE09780.1"/>
    <property type="molecule type" value="Genomic_DNA"/>
</dbReference>
<dbReference type="Gene3D" id="3.40.50.300">
    <property type="entry name" value="P-loop containing nucleotide triphosphate hydrolases"/>
    <property type="match status" value="1"/>
</dbReference>
<evidence type="ECO:0000259" key="2">
    <source>
        <dbReference type="Pfam" id="PF11443"/>
    </source>
</evidence>
<comment type="caution">
    <text evidence="3">The sequence shown here is derived from an EMBL/GenBank/DDBJ whole genome shotgun (WGS) entry which is preliminary data.</text>
</comment>
<evidence type="ECO:0000256" key="1">
    <source>
        <dbReference type="SAM" id="SignalP"/>
    </source>
</evidence>
<evidence type="ECO:0000313" key="4">
    <source>
        <dbReference type="Proteomes" id="UP000315295"/>
    </source>
</evidence>
<dbReference type="AlphaFoldDB" id="A0A540NGX8"/>
<gene>
    <name evidence="3" type="ORF">C1H46_004554</name>
</gene>
<keyword evidence="4" id="KW-1185">Reference proteome</keyword>
<dbReference type="InterPro" id="IPR011205">
    <property type="entry name" value="UCP015417_vWA"/>
</dbReference>
<sequence length="298" mass="33744">MSVITTVMFDVLLQVLLGDAGAGKSSLVLRFVKEQFVEFQHAETKSFGRNSQELLRLRLLCRSPSSSNSNNPGFHNINNPCIDLYFHCTKGQDAMSTVEFHETLMNQMLPSAWSHNPLTTIKLICNFIDKRGDGGKRNQDEAFFTVVAWLHQNHPKTLAYNCANFRLFRTYPRPSLHSLAGSTGRSSLEIYWDDEGGGGFKWNDEGEDFNSRAEYVQTMTKSQDWTADFGKVFDVILEEAMNANLKPNKMVKKVLALTTYKHFLTGSNFSFWGETKMSPFLLLVSATTFTSPKLSFFP</sequence>
<dbReference type="InterPro" id="IPR058580">
    <property type="entry name" value="DUF2828"/>
</dbReference>
<reference evidence="3 4" key="1">
    <citation type="journal article" date="2019" name="G3 (Bethesda)">
        <title>Sequencing of a Wild Apple (Malus baccata) Genome Unravels the Differences Between Cultivated and Wild Apple Species Regarding Disease Resistance and Cold Tolerance.</title>
        <authorList>
            <person name="Chen X."/>
        </authorList>
    </citation>
    <scope>NUCLEOTIDE SEQUENCE [LARGE SCALE GENOMIC DNA]</scope>
    <source>
        <strain evidence="4">cv. Shandingzi</strain>
        <tissue evidence="3">Leaves</tissue>
    </source>
</reference>
<dbReference type="GO" id="GO:0005525">
    <property type="term" value="F:GTP binding"/>
    <property type="evidence" value="ECO:0007669"/>
    <property type="project" value="InterPro"/>
</dbReference>
<feature type="chain" id="PRO_5021835168" description="DUF2828 domain-containing protein" evidence="1">
    <location>
        <begin position="23"/>
        <end position="298"/>
    </location>
</feature>